<feature type="region of interest" description="Disordered" evidence="1">
    <location>
        <begin position="79"/>
        <end position="109"/>
    </location>
</feature>
<organism evidence="2 3">
    <name type="scientific">Liparis tanakae</name>
    <name type="common">Tanaka's snailfish</name>
    <dbReference type="NCBI Taxonomy" id="230148"/>
    <lineage>
        <taxon>Eukaryota</taxon>
        <taxon>Metazoa</taxon>
        <taxon>Chordata</taxon>
        <taxon>Craniata</taxon>
        <taxon>Vertebrata</taxon>
        <taxon>Euteleostomi</taxon>
        <taxon>Actinopterygii</taxon>
        <taxon>Neopterygii</taxon>
        <taxon>Teleostei</taxon>
        <taxon>Neoteleostei</taxon>
        <taxon>Acanthomorphata</taxon>
        <taxon>Eupercaria</taxon>
        <taxon>Perciformes</taxon>
        <taxon>Cottioidei</taxon>
        <taxon>Cottales</taxon>
        <taxon>Liparidae</taxon>
        <taxon>Liparis</taxon>
    </lineage>
</organism>
<dbReference type="EMBL" id="SRLO01000604">
    <property type="protein sequence ID" value="TNN50830.1"/>
    <property type="molecule type" value="Genomic_DNA"/>
</dbReference>
<reference evidence="2 3" key="1">
    <citation type="submission" date="2019-03" db="EMBL/GenBank/DDBJ databases">
        <title>First draft genome of Liparis tanakae, snailfish: a comprehensive survey of snailfish specific genes.</title>
        <authorList>
            <person name="Kim W."/>
            <person name="Song I."/>
            <person name="Jeong J.-H."/>
            <person name="Kim D."/>
            <person name="Kim S."/>
            <person name="Ryu S."/>
            <person name="Song J.Y."/>
            <person name="Lee S.K."/>
        </authorList>
    </citation>
    <scope>NUCLEOTIDE SEQUENCE [LARGE SCALE GENOMIC DNA]</scope>
    <source>
        <tissue evidence="2">Muscle</tissue>
    </source>
</reference>
<feature type="region of interest" description="Disordered" evidence="1">
    <location>
        <begin position="127"/>
        <end position="146"/>
    </location>
</feature>
<gene>
    <name evidence="2" type="ORF">EYF80_038977</name>
</gene>
<feature type="compositionally biased region" description="Basic and acidic residues" evidence="1">
    <location>
        <begin position="1"/>
        <end position="36"/>
    </location>
</feature>
<evidence type="ECO:0000256" key="1">
    <source>
        <dbReference type="SAM" id="MobiDB-lite"/>
    </source>
</evidence>
<keyword evidence="3" id="KW-1185">Reference proteome</keyword>
<comment type="caution">
    <text evidence="2">The sequence shown here is derived from an EMBL/GenBank/DDBJ whole genome shotgun (WGS) entry which is preliminary data.</text>
</comment>
<dbReference type="Proteomes" id="UP000314294">
    <property type="component" value="Unassembled WGS sequence"/>
</dbReference>
<dbReference type="AlphaFoldDB" id="A0A4Z2GC49"/>
<proteinExistence type="predicted"/>
<protein>
    <submittedName>
        <fullName evidence="2">Uncharacterized protein</fullName>
    </submittedName>
</protein>
<evidence type="ECO:0000313" key="3">
    <source>
        <dbReference type="Proteomes" id="UP000314294"/>
    </source>
</evidence>
<evidence type="ECO:0000313" key="2">
    <source>
        <dbReference type="EMBL" id="TNN50830.1"/>
    </source>
</evidence>
<name>A0A4Z2GC49_9TELE</name>
<feature type="compositionally biased region" description="Polar residues" evidence="1">
    <location>
        <begin position="137"/>
        <end position="146"/>
    </location>
</feature>
<sequence>MKGGTERREDREQGGRLKLRFLEQRASWETRSEHHKPPPHPSDPSPHPPENTGPRSGGVNANRAPSVYYREKTIHANLPPQTGVLLGQSGGESSGVERAQRSPDQGPDCSRVIYSLRTMMAAWVSTDEEPVTDPAPTAQTHLTFMH</sequence>
<feature type="region of interest" description="Disordered" evidence="1">
    <location>
        <begin position="1"/>
        <end position="65"/>
    </location>
</feature>
<accession>A0A4Z2GC49</accession>
<feature type="compositionally biased region" description="Pro residues" evidence="1">
    <location>
        <begin position="39"/>
        <end position="51"/>
    </location>
</feature>